<keyword evidence="3" id="KW-1185">Reference proteome</keyword>
<dbReference type="AlphaFoldDB" id="A0AAZ3QWA0"/>
<reference evidence="2" key="3">
    <citation type="submission" date="2025-09" db="UniProtKB">
        <authorList>
            <consortium name="Ensembl"/>
        </authorList>
    </citation>
    <scope>IDENTIFICATION</scope>
</reference>
<evidence type="ECO:0000313" key="2">
    <source>
        <dbReference type="Ensembl" id="ENSOTSP00005133597.1"/>
    </source>
</evidence>
<dbReference type="PROSITE" id="PS51257">
    <property type="entry name" value="PROKAR_LIPOPROTEIN"/>
    <property type="match status" value="1"/>
</dbReference>
<dbReference type="Gene3D" id="3.30.420.10">
    <property type="entry name" value="Ribonuclease H-like superfamily/Ribonuclease H"/>
    <property type="match status" value="1"/>
</dbReference>
<reference evidence="3" key="1">
    <citation type="journal article" date="2018" name="PLoS ONE">
        <title>Chinook salmon (Oncorhynchus tshawytscha) genome and transcriptome.</title>
        <authorList>
            <person name="Christensen K.A."/>
            <person name="Leong J.S."/>
            <person name="Sakhrani D."/>
            <person name="Biagi C.A."/>
            <person name="Minkley D.R."/>
            <person name="Withler R.E."/>
            <person name="Rondeau E.B."/>
            <person name="Koop B.F."/>
            <person name="Devlin R.H."/>
        </authorList>
    </citation>
    <scope>NUCLEOTIDE SEQUENCE [LARGE SCALE GENOMIC DNA]</scope>
</reference>
<dbReference type="GeneTree" id="ENSGT01150000286914"/>
<proteinExistence type="predicted"/>
<dbReference type="Ensembl" id="ENSOTST00005173953.1">
    <property type="protein sequence ID" value="ENSOTSP00005133597.1"/>
    <property type="gene ID" value="ENSOTSG00005074068.1"/>
</dbReference>
<evidence type="ECO:0000259" key="1">
    <source>
        <dbReference type="Pfam" id="PF01498"/>
    </source>
</evidence>
<accession>A0AAZ3QWA0</accession>
<protein>
    <recommendedName>
        <fullName evidence="1">Transposase Tc1-like domain-containing protein</fullName>
    </recommendedName>
</protein>
<dbReference type="GO" id="GO:0006313">
    <property type="term" value="P:DNA transposition"/>
    <property type="evidence" value="ECO:0007669"/>
    <property type="project" value="InterPro"/>
</dbReference>
<dbReference type="InterPro" id="IPR036397">
    <property type="entry name" value="RNaseH_sf"/>
</dbReference>
<sequence length="176" mass="20322">MWDRGTTSTELAQEWQQAGVSASACTVRRRLLEDGLVSRRVAKKPLLSRKNTRDRLIFCKRYRDWTAEDWGKVVLSDESPFRLFGTSGKKLIRRRQGERYHQSCVMPTVKHPETIHMWGCTSSKSIFSQPSRNSLVTNNAFSSMIEQLAISQVITKWPREQNIDILGPWPGNYPRP</sequence>
<dbReference type="GO" id="GO:0015074">
    <property type="term" value="P:DNA integration"/>
    <property type="evidence" value="ECO:0007669"/>
    <property type="project" value="InterPro"/>
</dbReference>
<name>A0AAZ3QWA0_ONCTS</name>
<dbReference type="Proteomes" id="UP000694402">
    <property type="component" value="Unassembled WGS sequence"/>
</dbReference>
<reference evidence="2" key="2">
    <citation type="submission" date="2025-08" db="UniProtKB">
        <authorList>
            <consortium name="Ensembl"/>
        </authorList>
    </citation>
    <scope>IDENTIFICATION</scope>
</reference>
<dbReference type="GO" id="GO:0003677">
    <property type="term" value="F:DNA binding"/>
    <property type="evidence" value="ECO:0007669"/>
    <property type="project" value="InterPro"/>
</dbReference>
<feature type="domain" description="Transposase Tc1-like" evidence="1">
    <location>
        <begin position="3"/>
        <end position="64"/>
    </location>
</feature>
<evidence type="ECO:0000313" key="3">
    <source>
        <dbReference type="Proteomes" id="UP000694402"/>
    </source>
</evidence>
<organism evidence="2 3">
    <name type="scientific">Oncorhynchus tshawytscha</name>
    <name type="common">Chinook salmon</name>
    <name type="synonym">Salmo tshawytscha</name>
    <dbReference type="NCBI Taxonomy" id="74940"/>
    <lineage>
        <taxon>Eukaryota</taxon>
        <taxon>Metazoa</taxon>
        <taxon>Chordata</taxon>
        <taxon>Craniata</taxon>
        <taxon>Vertebrata</taxon>
        <taxon>Euteleostomi</taxon>
        <taxon>Actinopterygii</taxon>
        <taxon>Neopterygii</taxon>
        <taxon>Teleostei</taxon>
        <taxon>Protacanthopterygii</taxon>
        <taxon>Salmoniformes</taxon>
        <taxon>Salmonidae</taxon>
        <taxon>Salmoninae</taxon>
        <taxon>Oncorhynchus</taxon>
    </lineage>
</organism>
<dbReference type="Pfam" id="PF01498">
    <property type="entry name" value="HTH_Tnp_Tc3_2"/>
    <property type="match status" value="1"/>
</dbReference>
<dbReference type="InterPro" id="IPR002492">
    <property type="entry name" value="Transposase_Tc1-like"/>
</dbReference>